<dbReference type="InterPro" id="IPR013108">
    <property type="entry name" value="Amidohydro_3"/>
</dbReference>
<evidence type="ECO:0000259" key="1">
    <source>
        <dbReference type="Pfam" id="PF07969"/>
    </source>
</evidence>
<organism evidence="2 3">
    <name type="scientific">Methanothermobacter defluvii</name>
    <dbReference type="NCBI Taxonomy" id="49339"/>
    <lineage>
        <taxon>Archaea</taxon>
        <taxon>Methanobacteriati</taxon>
        <taxon>Methanobacteriota</taxon>
        <taxon>Methanomada group</taxon>
        <taxon>Methanobacteria</taxon>
        <taxon>Methanobacteriales</taxon>
        <taxon>Methanobacteriaceae</taxon>
        <taxon>Methanothermobacter</taxon>
    </lineage>
</organism>
<dbReference type="InterPro" id="IPR032466">
    <property type="entry name" value="Metal_Hydrolase"/>
</dbReference>
<dbReference type="InterPro" id="IPR012027">
    <property type="entry name" value="Formylmethanofuran_DH_asu"/>
</dbReference>
<dbReference type="SUPFAM" id="SSF51556">
    <property type="entry name" value="Metallo-dependent hydrolases"/>
    <property type="match status" value="1"/>
</dbReference>
<comment type="caution">
    <text evidence="2">The sequence shown here is derived from an EMBL/GenBank/DDBJ whole genome shotgun (WGS) entry which is preliminary data.</text>
</comment>
<name>A0A371NBH0_9EURY</name>
<sequence>MEYIIKNGFVYCPLNNVDGEKMDICVKDGKIVESVSDSAKVIDASGKMVMPGGVDPHAHIAGAKVNVGRMYRPEDSRRDAEKFRAGRAGSGFSVPSTFMTGYRYAQMGYTTAMEAAMPPLLARHTHEEFHDTPIIDHAAYPLFGNNWFVMEYLKDGDVDACAAYASWLLRATKGYAIKIVNPAGTEAWGWGGNVHGIYDPAPYFDITPAEIIKGLAEVNEKLQLPHSIHLHCNDLGHPGNYETTLASFDVPKNIKPDPATGERDTVLYATHVQFHSYGGTTWRDFVSEAPKVADYINRNDHVVIDVGQITLDETTTMTADGPMEYDLHSLNGLKWANCDVELETGSGVVPFIYSARAPVPAVQWAIGMELFLLIDDPSKVCLTTDSPNAGPFTRYPRVIAWLMSNKYRMNLIEGELHKWAQRKSTIATIDREYTFSEIAQITRVTSAKVLGLSETKGHLGAGADADIAVYNINPETVDPSADYMAIEEGFSRAAYVLKDGEIVVKDGEVVASPHGRTYWIDTQVDESLYNEVLASVASKFKQYYSVNFANYPVQDEYLPKSAPVKGVML</sequence>
<dbReference type="InterPro" id="IPR011059">
    <property type="entry name" value="Metal-dep_hydrolase_composite"/>
</dbReference>
<dbReference type="CDD" id="cd01304">
    <property type="entry name" value="FMDH_A"/>
    <property type="match status" value="1"/>
</dbReference>
<dbReference type="Proteomes" id="UP000256864">
    <property type="component" value="Unassembled WGS sequence"/>
</dbReference>
<dbReference type="InterPro" id="IPR053635">
    <property type="entry name" value="Metallo-hydrolase_FwdA/FmdA"/>
</dbReference>
<evidence type="ECO:0000313" key="3">
    <source>
        <dbReference type="Proteomes" id="UP000256864"/>
    </source>
</evidence>
<dbReference type="PANTHER" id="PTHR11647">
    <property type="entry name" value="HYDRANTOINASE/DIHYDROPYRIMIDINASE FAMILY MEMBER"/>
    <property type="match status" value="1"/>
</dbReference>
<dbReference type="GO" id="GO:0016810">
    <property type="term" value="F:hydrolase activity, acting on carbon-nitrogen (but not peptide) bonds"/>
    <property type="evidence" value="ECO:0007669"/>
    <property type="project" value="InterPro"/>
</dbReference>
<dbReference type="GeneID" id="24854664"/>
<proteinExistence type="predicted"/>
<keyword evidence="3" id="KW-1185">Reference proteome</keyword>
<dbReference type="Pfam" id="PF07969">
    <property type="entry name" value="Amidohydro_3"/>
    <property type="match status" value="1"/>
</dbReference>
<reference evidence="2 3" key="1">
    <citation type="submission" date="2018-07" db="EMBL/GenBank/DDBJ databases">
        <title>Genomic Encyclopedia of Type Strains, Phase IV (KMG-IV): sequencing the most valuable type-strain genomes for metagenomic binning, comparative biology and taxonomic classification.</title>
        <authorList>
            <person name="Goeker M."/>
        </authorList>
    </citation>
    <scope>NUCLEOTIDE SEQUENCE [LARGE SCALE GENOMIC DNA]</scope>
    <source>
        <strain evidence="2 3">DSM 7466</strain>
    </source>
</reference>
<feature type="domain" description="Amidohydrolase 3" evidence="1">
    <location>
        <begin position="40"/>
        <end position="504"/>
    </location>
</feature>
<dbReference type="InterPro" id="IPR050378">
    <property type="entry name" value="Metallo-dep_Hydrolases_sf"/>
</dbReference>
<accession>A0A371NBH0</accession>
<dbReference type="NCBIfam" id="NF042911">
    <property type="entry name" value="FMH_DH_FwdA"/>
    <property type="match status" value="1"/>
</dbReference>
<dbReference type="PIRSF" id="PIRSF006453">
    <property type="entry name" value="FwdA"/>
    <property type="match status" value="1"/>
</dbReference>
<dbReference type="AlphaFoldDB" id="A0A371NBH0"/>
<dbReference type="Gene3D" id="2.30.40.10">
    <property type="entry name" value="Urease, subunit C, domain 1"/>
    <property type="match status" value="2"/>
</dbReference>
<dbReference type="PANTHER" id="PTHR11647:SF1">
    <property type="entry name" value="COLLAPSIN RESPONSE MEDIATOR PROTEIN"/>
    <property type="match status" value="1"/>
</dbReference>
<evidence type="ECO:0000313" key="2">
    <source>
        <dbReference type="EMBL" id="REE26383.1"/>
    </source>
</evidence>
<protein>
    <submittedName>
        <fullName evidence="2">Formylmethanofuran dehydrogenase subunit A</fullName>
    </submittedName>
</protein>
<dbReference type="SUPFAM" id="SSF51338">
    <property type="entry name" value="Composite domain of metallo-dependent hydrolases"/>
    <property type="match status" value="2"/>
</dbReference>
<gene>
    <name evidence="2" type="ORF">C7452_1346</name>
</gene>
<dbReference type="EMBL" id="QREL01000002">
    <property type="protein sequence ID" value="REE26383.1"/>
    <property type="molecule type" value="Genomic_DNA"/>
</dbReference>
<dbReference type="NCBIfam" id="TIGR03121">
    <property type="entry name" value="one_C_dehyd_A"/>
    <property type="match status" value="1"/>
</dbReference>
<dbReference type="RefSeq" id="WP_048176073.1">
    <property type="nucleotide sequence ID" value="NZ_QREL01000002.1"/>
</dbReference>